<reference evidence="1 2" key="1">
    <citation type="journal article" date="2014" name="J. Biotechnol.">
        <title>Complete genome sequence of the actinobacterium Actinoplanes friuliensis HAG 010964, producer of the lipopeptide antibiotic friulimycin.</title>
        <authorList>
            <person name="Ruckert C."/>
            <person name="Szczepanowski R."/>
            <person name="Albersmeier A."/>
            <person name="Goesmann A."/>
            <person name="Fischer N."/>
            <person name="Steinkamper A."/>
            <person name="Puhler A."/>
            <person name="Biener R."/>
            <person name="Schwartz D."/>
            <person name="Kalinowski J."/>
        </authorList>
    </citation>
    <scope>NUCLEOTIDE SEQUENCE [LARGE SCALE GENOMIC DNA]</scope>
    <source>
        <strain evidence="1 2">DSM 7358</strain>
    </source>
</reference>
<keyword evidence="2" id="KW-1185">Reference proteome</keyword>
<gene>
    <name evidence="1" type="ORF">AFR_25515</name>
</gene>
<evidence type="ECO:0000313" key="1">
    <source>
        <dbReference type="EMBL" id="AGZ43367.1"/>
    </source>
</evidence>
<dbReference type="OrthoDB" id="3296876at2"/>
<sequence length="176" mass="17859">MHKTAAGRGKAILCTLAVAAVVGGGLWSRADRLFPDADRDEEIYTACVYAVPAGEHRALEGCGAAEERLAPGRTDDPALIQVAGRVVNVVVSSGEGLGGTPTEMVAGRARDGLVRLGYAGSVVRVARDGDPAARGTLVFGVPLTAATCLVGHLDTLSGPASWQMVGLLPGGTCLPA</sequence>
<evidence type="ECO:0000313" key="2">
    <source>
        <dbReference type="Proteomes" id="UP000017746"/>
    </source>
</evidence>
<dbReference type="PATRIC" id="fig|1246995.3.peg.5170"/>
<dbReference type="EMBL" id="CP006272">
    <property type="protein sequence ID" value="AGZ43367.1"/>
    <property type="molecule type" value="Genomic_DNA"/>
</dbReference>
<dbReference type="RefSeq" id="WP_023364000.1">
    <property type="nucleotide sequence ID" value="NC_022657.1"/>
</dbReference>
<dbReference type="KEGG" id="afs:AFR_25515"/>
<proteinExistence type="predicted"/>
<dbReference type="STRING" id="1246995.AFR_25515"/>
<dbReference type="AlphaFoldDB" id="U5W2X2"/>
<dbReference type="Proteomes" id="UP000017746">
    <property type="component" value="Chromosome"/>
</dbReference>
<organism evidence="1 2">
    <name type="scientific">Actinoplanes friuliensis DSM 7358</name>
    <dbReference type="NCBI Taxonomy" id="1246995"/>
    <lineage>
        <taxon>Bacteria</taxon>
        <taxon>Bacillati</taxon>
        <taxon>Actinomycetota</taxon>
        <taxon>Actinomycetes</taxon>
        <taxon>Micromonosporales</taxon>
        <taxon>Micromonosporaceae</taxon>
        <taxon>Actinoplanes</taxon>
    </lineage>
</organism>
<dbReference type="HOGENOM" id="CLU_1522043_0_0_11"/>
<name>U5W2X2_9ACTN</name>
<protein>
    <submittedName>
        <fullName evidence="1">Uncharacterized protein</fullName>
    </submittedName>
</protein>
<accession>U5W2X2</accession>